<gene>
    <name evidence="2" type="ORF">DSM106044_01610</name>
</gene>
<sequence precursor="true">MTKKKVFLYTYAGICFLLAGCAPVTQTSTEPSTASSGNITQETFTLPPEVETNPIFIHSDAKTEQTKKETEADIQAADGINLNTPVTVTENQKRSVTYTVEQVEIAKIPGSHPAMDIKPPNDAADGIASADDTHSYVWVTLKVHNNDPGKIVEFIPANRQIRFNRASDGTQPLRSIESRILPEKGYYPIQAGEDHTFILGYVVPDSLLSQMYLETGGRYGYTESCDMRFDFSEVFYLKLFK</sequence>
<protein>
    <recommendedName>
        <fullName evidence="4">Lipoprotein</fullName>
    </recommendedName>
</protein>
<evidence type="ECO:0008006" key="4">
    <source>
        <dbReference type="Google" id="ProtNLM"/>
    </source>
</evidence>
<dbReference type="PROSITE" id="PS51257">
    <property type="entry name" value="PROKAR_LIPOPROTEIN"/>
    <property type="match status" value="1"/>
</dbReference>
<dbReference type="RefSeq" id="WP_027293382.1">
    <property type="nucleotide sequence ID" value="NZ_CAUSDN010000033.1"/>
</dbReference>
<evidence type="ECO:0000313" key="2">
    <source>
        <dbReference type="EMBL" id="TLD01465.1"/>
    </source>
</evidence>
<accession>A0A4U8Q905</accession>
<proteinExistence type="predicted"/>
<reference evidence="2 3" key="1">
    <citation type="journal article" date="2019" name="Anaerobe">
        <title>Detection of Robinsoniella peoriensis in multiple bone samples of a trauma patient.</title>
        <authorList>
            <person name="Schrottner P."/>
            <person name="Hartwich K."/>
            <person name="Bunk B."/>
            <person name="Schober I."/>
            <person name="Helbig S."/>
            <person name="Rudolph W.W."/>
            <person name="Gunzer F."/>
        </authorList>
    </citation>
    <scope>NUCLEOTIDE SEQUENCE [LARGE SCALE GENOMIC DNA]</scope>
    <source>
        <strain evidence="2 3">DSM 106044</strain>
    </source>
</reference>
<feature type="signal peptide" evidence="1">
    <location>
        <begin position="1"/>
        <end position="27"/>
    </location>
</feature>
<organism evidence="2 3">
    <name type="scientific">Robinsoniella peoriensis</name>
    <dbReference type="NCBI Taxonomy" id="180332"/>
    <lineage>
        <taxon>Bacteria</taxon>
        <taxon>Bacillati</taxon>
        <taxon>Bacillota</taxon>
        <taxon>Clostridia</taxon>
        <taxon>Lachnospirales</taxon>
        <taxon>Lachnospiraceae</taxon>
        <taxon>Robinsoniella</taxon>
    </lineage>
</organism>
<keyword evidence="1" id="KW-0732">Signal</keyword>
<dbReference type="AlphaFoldDB" id="A0A4U8Q905"/>
<name>A0A4U8Q905_9FIRM</name>
<dbReference type="Proteomes" id="UP000306509">
    <property type="component" value="Unassembled WGS sequence"/>
</dbReference>
<feature type="chain" id="PRO_5020774566" description="Lipoprotein" evidence="1">
    <location>
        <begin position="28"/>
        <end position="241"/>
    </location>
</feature>
<evidence type="ECO:0000256" key="1">
    <source>
        <dbReference type="SAM" id="SignalP"/>
    </source>
</evidence>
<dbReference type="EMBL" id="QGQD01000037">
    <property type="protein sequence ID" value="TLD01465.1"/>
    <property type="molecule type" value="Genomic_DNA"/>
</dbReference>
<keyword evidence="3" id="KW-1185">Reference proteome</keyword>
<evidence type="ECO:0000313" key="3">
    <source>
        <dbReference type="Proteomes" id="UP000306509"/>
    </source>
</evidence>
<comment type="caution">
    <text evidence="2">The sequence shown here is derived from an EMBL/GenBank/DDBJ whole genome shotgun (WGS) entry which is preliminary data.</text>
</comment>